<evidence type="ECO:0000313" key="2">
    <source>
        <dbReference type="EMBL" id="MCA0154455.1"/>
    </source>
</evidence>
<gene>
    <name evidence="2" type="ORF">LBV24_14585</name>
</gene>
<dbReference type="EMBL" id="JAIUJS010000012">
    <property type="protein sequence ID" value="MCA0154455.1"/>
    <property type="molecule type" value="Genomic_DNA"/>
</dbReference>
<accession>A0ABS7Y5C3</accession>
<dbReference type="Proteomes" id="UP001198402">
    <property type="component" value="Unassembled WGS sequence"/>
</dbReference>
<proteinExistence type="predicted"/>
<sequence>MKIKCTIILLFISIQILSSQISAVKDQVEESYEYYEDAIQDEFEKYWQQEKILALAKLCEEEGLDKKQFNALLESYIYSGQEPIRNEVFKCLDNRPSILKAREIGERIISKMKEFVQVFVEGMTG</sequence>
<evidence type="ECO:0000313" key="3">
    <source>
        <dbReference type="Proteomes" id="UP001198402"/>
    </source>
</evidence>
<keyword evidence="3" id="KW-1185">Reference proteome</keyword>
<feature type="domain" description="Type I restriction enzyme R protein C-terminal" evidence="1">
    <location>
        <begin position="25"/>
        <end position="118"/>
    </location>
</feature>
<evidence type="ECO:0000259" key="1">
    <source>
        <dbReference type="Pfam" id="PF12008"/>
    </source>
</evidence>
<organism evidence="2 3">
    <name type="scientific">Winogradskyella vincentii</name>
    <dbReference type="NCBI Taxonomy" id="2877122"/>
    <lineage>
        <taxon>Bacteria</taxon>
        <taxon>Pseudomonadati</taxon>
        <taxon>Bacteroidota</taxon>
        <taxon>Flavobacteriia</taxon>
        <taxon>Flavobacteriales</taxon>
        <taxon>Flavobacteriaceae</taxon>
        <taxon>Winogradskyella</taxon>
    </lineage>
</organism>
<comment type="caution">
    <text evidence="2">The sequence shown here is derived from an EMBL/GenBank/DDBJ whole genome shotgun (WGS) entry which is preliminary data.</text>
</comment>
<reference evidence="3" key="1">
    <citation type="submission" date="2023-07" db="EMBL/GenBank/DDBJ databases">
        <authorList>
            <person name="Yue Y."/>
        </authorList>
    </citation>
    <scope>NUCLEOTIDE SEQUENCE [LARGE SCALE GENOMIC DNA]</scope>
    <source>
        <strain evidence="3">2Y89</strain>
    </source>
</reference>
<protein>
    <recommendedName>
        <fullName evidence="1">Type I restriction enzyme R protein C-terminal domain-containing protein</fullName>
    </recommendedName>
</protein>
<dbReference type="InterPro" id="IPR022625">
    <property type="entry name" value="TypeI_RM_Rsu_C"/>
</dbReference>
<dbReference type="Pfam" id="PF12008">
    <property type="entry name" value="EcoR124_C"/>
    <property type="match status" value="1"/>
</dbReference>
<dbReference type="RefSeq" id="WP_224479401.1">
    <property type="nucleotide sequence ID" value="NZ_JAIUJS010000012.1"/>
</dbReference>
<name>A0ABS7Y5C3_9FLAO</name>